<accession>A0A165CJQ8</accession>
<evidence type="ECO:0000313" key="3">
    <source>
        <dbReference type="Proteomes" id="UP000076842"/>
    </source>
</evidence>
<keyword evidence="3" id="KW-1185">Reference proteome</keyword>
<dbReference type="InParanoid" id="A0A165CJQ8"/>
<evidence type="ECO:0000313" key="2">
    <source>
        <dbReference type="EMBL" id="KZT50919.1"/>
    </source>
</evidence>
<protein>
    <submittedName>
        <fullName evidence="2">Uncharacterized protein</fullName>
    </submittedName>
</protein>
<proteinExistence type="predicted"/>
<feature type="region of interest" description="Disordered" evidence="1">
    <location>
        <begin position="1"/>
        <end position="22"/>
    </location>
</feature>
<name>A0A165CJQ8_9BASI</name>
<gene>
    <name evidence="2" type="ORF">CALCODRAFT_504177</name>
</gene>
<feature type="compositionally biased region" description="Low complexity" evidence="1">
    <location>
        <begin position="176"/>
        <end position="215"/>
    </location>
</feature>
<feature type="compositionally biased region" description="Basic and acidic residues" evidence="1">
    <location>
        <begin position="253"/>
        <end position="277"/>
    </location>
</feature>
<feature type="compositionally biased region" description="Low complexity" evidence="1">
    <location>
        <begin position="7"/>
        <end position="19"/>
    </location>
</feature>
<dbReference type="OrthoDB" id="3359814at2759"/>
<organism evidence="2 3">
    <name type="scientific">Calocera cornea HHB12733</name>
    <dbReference type="NCBI Taxonomy" id="1353952"/>
    <lineage>
        <taxon>Eukaryota</taxon>
        <taxon>Fungi</taxon>
        <taxon>Dikarya</taxon>
        <taxon>Basidiomycota</taxon>
        <taxon>Agaricomycotina</taxon>
        <taxon>Dacrymycetes</taxon>
        <taxon>Dacrymycetales</taxon>
        <taxon>Dacrymycetaceae</taxon>
        <taxon>Calocera</taxon>
    </lineage>
</organism>
<dbReference type="EMBL" id="KV424136">
    <property type="protein sequence ID" value="KZT50919.1"/>
    <property type="molecule type" value="Genomic_DNA"/>
</dbReference>
<reference evidence="2 3" key="1">
    <citation type="journal article" date="2016" name="Mol. Biol. Evol.">
        <title>Comparative Genomics of Early-Diverging Mushroom-Forming Fungi Provides Insights into the Origins of Lignocellulose Decay Capabilities.</title>
        <authorList>
            <person name="Nagy L.G."/>
            <person name="Riley R."/>
            <person name="Tritt A."/>
            <person name="Adam C."/>
            <person name="Daum C."/>
            <person name="Floudas D."/>
            <person name="Sun H."/>
            <person name="Yadav J.S."/>
            <person name="Pangilinan J."/>
            <person name="Larsson K.H."/>
            <person name="Matsuura K."/>
            <person name="Barry K."/>
            <person name="Labutti K."/>
            <person name="Kuo R."/>
            <person name="Ohm R.A."/>
            <person name="Bhattacharya S.S."/>
            <person name="Shirouzu T."/>
            <person name="Yoshinaga Y."/>
            <person name="Martin F.M."/>
            <person name="Grigoriev I.V."/>
            <person name="Hibbett D.S."/>
        </authorList>
    </citation>
    <scope>NUCLEOTIDE SEQUENCE [LARGE SCALE GENOMIC DNA]</scope>
    <source>
        <strain evidence="2 3">HHB12733</strain>
    </source>
</reference>
<dbReference type="AlphaFoldDB" id="A0A165CJQ8"/>
<evidence type="ECO:0000256" key="1">
    <source>
        <dbReference type="SAM" id="MobiDB-lite"/>
    </source>
</evidence>
<sequence length="299" mass="32965">MATLAHRPLTARPTLTPTASYSHEQRFVNRQRSFSAVALPHNDFDRSAQGFMSIPHTAAGLNSEAQHIWESLMTLHCSRYTPLSSHLARALPLLTHPSLPLPPALQILIFTSSLAPSLRALILSQHPHLETLDEAVGAARLAERAKQRMDWIGRTMDALEVTSPKASYMPSVMQQPSSGRPSSSRPSSGSYSGGRPSTGRPSSSTTHSTPSPSFSQPRSARKRSYDEDDDSFRSHRKKKVKMHLTCDPNCTRHSHDHELDEERPGSSESSHYSDKSTRSGMDALADAAVEAAREQLQRL</sequence>
<dbReference type="Proteomes" id="UP000076842">
    <property type="component" value="Unassembled WGS sequence"/>
</dbReference>
<feature type="region of interest" description="Disordered" evidence="1">
    <location>
        <begin position="169"/>
        <end position="299"/>
    </location>
</feature>